<dbReference type="EMBL" id="LNZH02000198">
    <property type="protein sequence ID" value="OCB86922.1"/>
    <property type="molecule type" value="Genomic_DNA"/>
</dbReference>
<dbReference type="CDD" id="cd02851">
    <property type="entry name" value="E_set_GO_C"/>
    <property type="match status" value="1"/>
</dbReference>
<accession>A0A9Q5HVS7</accession>
<evidence type="ECO:0000256" key="3">
    <source>
        <dbReference type="SAM" id="SignalP"/>
    </source>
</evidence>
<dbReference type="Pfam" id="PF09118">
    <property type="entry name" value="GO-like_E_set"/>
    <property type="match status" value="1"/>
</dbReference>
<dbReference type="SUPFAM" id="SSF50965">
    <property type="entry name" value="Galactose oxidase, central domain"/>
    <property type="match status" value="1"/>
</dbReference>
<dbReference type="AlphaFoldDB" id="A0A9Q5HVS7"/>
<dbReference type="OrthoDB" id="2019572at2759"/>
<dbReference type="Proteomes" id="UP000757232">
    <property type="component" value="Unassembled WGS sequence"/>
</dbReference>
<comment type="caution">
    <text evidence="6">The sequence shown here is derived from an EMBL/GenBank/DDBJ whole genome shotgun (WGS) entry which is preliminary data.</text>
</comment>
<dbReference type="InterPro" id="IPR037293">
    <property type="entry name" value="Gal_Oxidase_central_sf"/>
</dbReference>
<feature type="signal peptide" evidence="3">
    <location>
        <begin position="1"/>
        <end position="26"/>
    </location>
</feature>
<protein>
    <submittedName>
        <fullName evidence="6">Glyoxal oxidase</fullName>
    </submittedName>
</protein>
<feature type="domain" description="Galactose oxidase-like Early set" evidence="5">
    <location>
        <begin position="468"/>
        <end position="576"/>
    </location>
</feature>
<evidence type="ECO:0000259" key="5">
    <source>
        <dbReference type="Pfam" id="PF09118"/>
    </source>
</evidence>
<keyword evidence="1 3" id="KW-0732">Signal</keyword>
<evidence type="ECO:0000313" key="7">
    <source>
        <dbReference type="Proteomes" id="UP000757232"/>
    </source>
</evidence>
<dbReference type="InterPro" id="IPR009880">
    <property type="entry name" value="Glyoxal_oxidase_N"/>
</dbReference>
<evidence type="ECO:0000256" key="2">
    <source>
        <dbReference type="SAM" id="Phobius"/>
    </source>
</evidence>
<dbReference type="InterPro" id="IPR013783">
    <property type="entry name" value="Ig-like_fold"/>
</dbReference>
<reference evidence="6" key="1">
    <citation type="submission" date="2016-06" db="EMBL/GenBank/DDBJ databases">
        <title>Draft Genome sequence of the fungus Inonotus baumii.</title>
        <authorList>
            <person name="Zhu H."/>
            <person name="Lin W."/>
        </authorList>
    </citation>
    <scope>NUCLEOTIDE SEQUENCE</scope>
    <source>
        <strain evidence="6">821</strain>
    </source>
</reference>
<dbReference type="PANTHER" id="PTHR32208">
    <property type="entry name" value="SECRETED PROTEIN-RELATED"/>
    <property type="match status" value="1"/>
</dbReference>
<evidence type="ECO:0000313" key="6">
    <source>
        <dbReference type="EMBL" id="OCB86922.1"/>
    </source>
</evidence>
<dbReference type="Gene3D" id="2.60.40.10">
    <property type="entry name" value="Immunoglobulins"/>
    <property type="match status" value="1"/>
</dbReference>
<name>A0A9Q5HVS7_SANBA</name>
<dbReference type="SUPFAM" id="SSF81296">
    <property type="entry name" value="E set domains"/>
    <property type="match status" value="1"/>
</dbReference>
<organism evidence="6 7">
    <name type="scientific">Sanghuangporus baumii</name>
    <name type="common">Phellinus baumii</name>
    <dbReference type="NCBI Taxonomy" id="108892"/>
    <lineage>
        <taxon>Eukaryota</taxon>
        <taxon>Fungi</taxon>
        <taxon>Dikarya</taxon>
        <taxon>Basidiomycota</taxon>
        <taxon>Agaricomycotina</taxon>
        <taxon>Agaricomycetes</taxon>
        <taxon>Hymenochaetales</taxon>
        <taxon>Hymenochaetaceae</taxon>
        <taxon>Sanghuangporus</taxon>
    </lineage>
</organism>
<gene>
    <name evidence="6" type="ORF">A7U60_g6096</name>
</gene>
<keyword evidence="2" id="KW-1133">Transmembrane helix</keyword>
<dbReference type="PANTHER" id="PTHR32208:SF96">
    <property type="entry name" value="GLYOXAL OXIDASE"/>
    <property type="match status" value="1"/>
</dbReference>
<dbReference type="Pfam" id="PF07250">
    <property type="entry name" value="Glyoxal_oxid_N"/>
    <property type="match status" value="1"/>
</dbReference>
<proteinExistence type="predicted"/>
<evidence type="ECO:0000256" key="1">
    <source>
        <dbReference type="ARBA" id="ARBA00022729"/>
    </source>
</evidence>
<feature type="domain" description="Glyoxal oxidase N-terminal" evidence="4">
    <location>
        <begin position="85"/>
        <end position="463"/>
    </location>
</feature>
<keyword evidence="7" id="KW-1185">Reference proteome</keyword>
<dbReference type="InterPro" id="IPR015202">
    <property type="entry name" value="GO-like_E_set"/>
</dbReference>
<dbReference type="Gene3D" id="2.130.10.80">
    <property type="entry name" value="Galactose oxidase/kelch, beta-propeller"/>
    <property type="match status" value="1"/>
</dbReference>
<keyword evidence="2" id="KW-0472">Membrane</keyword>
<dbReference type="InterPro" id="IPR014756">
    <property type="entry name" value="Ig_E-set"/>
</dbReference>
<feature type="transmembrane region" description="Helical" evidence="2">
    <location>
        <begin position="625"/>
        <end position="644"/>
    </location>
</feature>
<dbReference type="InterPro" id="IPR011043">
    <property type="entry name" value="Gal_Oxase/kelch_b-propeller"/>
</dbReference>
<evidence type="ECO:0000259" key="4">
    <source>
        <dbReference type="Pfam" id="PF07250"/>
    </source>
</evidence>
<keyword evidence="2" id="KW-0812">Transmembrane</keyword>
<feature type="chain" id="PRO_5040308641" evidence="3">
    <location>
        <begin position="27"/>
        <end position="645"/>
    </location>
</feature>
<sequence length="645" mass="68700">MTSSNARTSRSSLLVACLVFVSTTWAQAPTQSAPGQPQRSGTVGSFDIVGNSIVSAQQLFLGTLKKVYIVDKVENNPTQVNGHPAWAAEYSIDDDTGRPMDAVTNSFCAGGNVLGNGTWVNAGGNQAVTWGGLTANSQNGGGPYDDPDGGQSLRLLDPCDDESCDWVVHGDNAMTTRRWYPTLETLEDGSMFIIGGDTFGGFVNSEAINNPTYEFFPSRGDPITTDILTSTLPANLYPITFLLPSGNLLIQLNWATYLLDYKTQKETQLDDIPDAVRTYPASAGTAMLPLTPVNNWTATVLFCGGTDIQPSRWTTDWNIAAYAASDSCVRLTPDVSGSYEEDDPLPEGRAMPSMVLLPNGKIFTVNGAKTGVAGYGNDSWAIGQSYADNPVMAPAMYDPNAAAGSRWSQDGLSPSTIPRMYHSSATLLPDGSVFVTGSNPNADYNVGVTYPTEYRVERFYPSYFNERRPQPQGLPTTLSYGGAYFNVTLSKDDVFGNSNNVQSATVVVVRTGFSTHALSMGQRMLQLENTYTGSNDGGAVLHVSQMPPKPATFAPGPALLFVVVNGVPSVGVQVMIGSGQIETQQTAAVVELPSASLATSSASGDRSQSTARDSTSGAISSIPTGLFYLNYIIPFMTIFFSSLLS</sequence>